<dbReference type="InterPro" id="IPR003848">
    <property type="entry name" value="DUF218"/>
</dbReference>
<dbReference type="EMBL" id="VOHM01000014">
    <property type="protein sequence ID" value="TWT24944.1"/>
    <property type="molecule type" value="Genomic_DNA"/>
</dbReference>
<gene>
    <name evidence="2" type="ORF">FRX94_07320</name>
</gene>
<evidence type="ECO:0000259" key="1">
    <source>
        <dbReference type="Pfam" id="PF02698"/>
    </source>
</evidence>
<protein>
    <submittedName>
        <fullName evidence="2">YdcF family protein</fullName>
    </submittedName>
</protein>
<evidence type="ECO:0000313" key="3">
    <source>
        <dbReference type="Proteomes" id="UP000320791"/>
    </source>
</evidence>
<comment type="caution">
    <text evidence="2">The sequence shown here is derived from an EMBL/GenBank/DDBJ whole genome shotgun (WGS) entry which is preliminary data.</text>
</comment>
<dbReference type="OrthoDB" id="9782395at2"/>
<dbReference type="Gene3D" id="3.40.50.620">
    <property type="entry name" value="HUPs"/>
    <property type="match status" value="1"/>
</dbReference>
<dbReference type="GO" id="GO:0005886">
    <property type="term" value="C:plasma membrane"/>
    <property type="evidence" value="ECO:0007669"/>
    <property type="project" value="TreeGrafter"/>
</dbReference>
<dbReference type="RefSeq" id="WP_146324480.1">
    <property type="nucleotide sequence ID" value="NZ_BAABLR010000071.1"/>
</dbReference>
<dbReference type="Pfam" id="PF02698">
    <property type="entry name" value="DUF218"/>
    <property type="match status" value="1"/>
</dbReference>
<sequence length="213" mass="24314">MKSFVVVFAGLLVWGEAISWWVSRRKLGAPDQGPEVVIVLGYRNANPHRANALNRWRVRAALRSVTVAPEEAWIVFCGGDTVGTGVSEAELMARYAVKELGYRGRCTLEGRSMTTWENVQNAVPLIARAGQIKFVSSPHHALKARMYLRRIHPELSKRVVRARDYRFGEWPLCKLFFAIYGTWDIWRMQRNVRLGVYADTPPHQNLSVYFPGK</sequence>
<dbReference type="InterPro" id="IPR051599">
    <property type="entry name" value="Cell_Envelope_Assoc"/>
</dbReference>
<dbReference type="InterPro" id="IPR014729">
    <property type="entry name" value="Rossmann-like_a/b/a_fold"/>
</dbReference>
<feature type="domain" description="DUF218" evidence="1">
    <location>
        <begin position="36"/>
        <end position="152"/>
    </location>
</feature>
<dbReference type="Proteomes" id="UP000320791">
    <property type="component" value="Unassembled WGS sequence"/>
</dbReference>
<evidence type="ECO:0000313" key="2">
    <source>
        <dbReference type="EMBL" id="TWT24944.1"/>
    </source>
</evidence>
<name>A0A5C5UFG0_9CORY</name>
<dbReference type="CDD" id="cd06259">
    <property type="entry name" value="YdcF-like"/>
    <property type="match status" value="1"/>
</dbReference>
<dbReference type="PANTHER" id="PTHR30336:SF20">
    <property type="entry name" value="DUF218 DOMAIN-CONTAINING PROTEIN"/>
    <property type="match status" value="1"/>
</dbReference>
<organism evidence="2 3">
    <name type="scientific">Corynebacterium canis</name>
    <dbReference type="NCBI Taxonomy" id="679663"/>
    <lineage>
        <taxon>Bacteria</taxon>
        <taxon>Bacillati</taxon>
        <taxon>Actinomycetota</taxon>
        <taxon>Actinomycetes</taxon>
        <taxon>Mycobacteriales</taxon>
        <taxon>Corynebacteriaceae</taxon>
        <taxon>Corynebacterium</taxon>
    </lineage>
</organism>
<dbReference type="AlphaFoldDB" id="A0A5C5UFG0"/>
<accession>A0A5C5UFG0</accession>
<reference evidence="2 3" key="1">
    <citation type="submission" date="2019-08" db="EMBL/GenBank/DDBJ databases">
        <authorList>
            <person name="Lei W."/>
        </authorList>
    </citation>
    <scope>NUCLEOTIDE SEQUENCE [LARGE SCALE GENOMIC DNA]</scope>
    <source>
        <strain evidence="2 3">CCUG 58627</strain>
    </source>
</reference>
<proteinExistence type="predicted"/>
<dbReference type="PANTHER" id="PTHR30336">
    <property type="entry name" value="INNER MEMBRANE PROTEIN, PROBABLE PERMEASE"/>
    <property type="match status" value="1"/>
</dbReference>
<keyword evidence="3" id="KW-1185">Reference proteome</keyword>